<name>A0A6A6VBJ4_9PLEO</name>
<proteinExistence type="predicted"/>
<accession>A0A6A6VBJ4</accession>
<evidence type="ECO:0000313" key="2">
    <source>
        <dbReference type="Proteomes" id="UP000799440"/>
    </source>
</evidence>
<dbReference type="EMBL" id="MU006570">
    <property type="protein sequence ID" value="KAF2747925.1"/>
    <property type="molecule type" value="Genomic_DNA"/>
</dbReference>
<dbReference type="Proteomes" id="UP000799440">
    <property type="component" value="Unassembled WGS sequence"/>
</dbReference>
<sequence>MGSTRTYTGLQDVFLELERHRVQRGMICACHHQCCERGESGYNFLESIPAVEDTLKQSLIQKRGLSLLDPLQ</sequence>
<gene>
    <name evidence="1" type="ORF">M011DRAFT_466965</name>
</gene>
<evidence type="ECO:0000313" key="1">
    <source>
        <dbReference type="EMBL" id="KAF2747925.1"/>
    </source>
</evidence>
<organism evidence="1 2">
    <name type="scientific">Sporormia fimetaria CBS 119925</name>
    <dbReference type="NCBI Taxonomy" id="1340428"/>
    <lineage>
        <taxon>Eukaryota</taxon>
        <taxon>Fungi</taxon>
        <taxon>Dikarya</taxon>
        <taxon>Ascomycota</taxon>
        <taxon>Pezizomycotina</taxon>
        <taxon>Dothideomycetes</taxon>
        <taxon>Pleosporomycetidae</taxon>
        <taxon>Pleosporales</taxon>
        <taxon>Sporormiaceae</taxon>
        <taxon>Sporormia</taxon>
    </lineage>
</organism>
<dbReference type="AlphaFoldDB" id="A0A6A6VBJ4"/>
<reference evidence="1" key="1">
    <citation type="journal article" date="2020" name="Stud. Mycol.">
        <title>101 Dothideomycetes genomes: a test case for predicting lifestyles and emergence of pathogens.</title>
        <authorList>
            <person name="Haridas S."/>
            <person name="Albert R."/>
            <person name="Binder M."/>
            <person name="Bloem J."/>
            <person name="Labutti K."/>
            <person name="Salamov A."/>
            <person name="Andreopoulos B."/>
            <person name="Baker S."/>
            <person name="Barry K."/>
            <person name="Bills G."/>
            <person name="Bluhm B."/>
            <person name="Cannon C."/>
            <person name="Castanera R."/>
            <person name="Culley D."/>
            <person name="Daum C."/>
            <person name="Ezra D."/>
            <person name="Gonzalez J."/>
            <person name="Henrissat B."/>
            <person name="Kuo A."/>
            <person name="Liang C."/>
            <person name="Lipzen A."/>
            <person name="Lutzoni F."/>
            <person name="Magnuson J."/>
            <person name="Mondo S."/>
            <person name="Nolan M."/>
            <person name="Ohm R."/>
            <person name="Pangilinan J."/>
            <person name="Park H.-J."/>
            <person name="Ramirez L."/>
            <person name="Alfaro M."/>
            <person name="Sun H."/>
            <person name="Tritt A."/>
            <person name="Yoshinaga Y."/>
            <person name="Zwiers L.-H."/>
            <person name="Turgeon B."/>
            <person name="Goodwin S."/>
            <person name="Spatafora J."/>
            <person name="Crous P."/>
            <person name="Grigoriev I."/>
        </authorList>
    </citation>
    <scope>NUCLEOTIDE SEQUENCE</scope>
    <source>
        <strain evidence="1">CBS 119925</strain>
    </source>
</reference>
<protein>
    <submittedName>
        <fullName evidence="1">Uncharacterized protein</fullName>
    </submittedName>
</protein>
<keyword evidence="2" id="KW-1185">Reference proteome</keyword>